<evidence type="ECO:0000259" key="2">
    <source>
        <dbReference type="Pfam" id="PF13205"/>
    </source>
</evidence>
<evidence type="ECO:0000256" key="1">
    <source>
        <dbReference type="ARBA" id="ARBA00022729"/>
    </source>
</evidence>
<accession>A0A3D9CIR0</accession>
<name>A0A3D9CIR0_9FLAO</name>
<dbReference type="Proteomes" id="UP000256326">
    <property type="component" value="Unassembled WGS sequence"/>
</dbReference>
<keyword evidence="1" id="KW-0732">Signal</keyword>
<protein>
    <recommendedName>
        <fullName evidence="2">SbsA Ig-like domain-containing protein</fullName>
    </recommendedName>
</protein>
<feature type="domain" description="SbsA Ig-like" evidence="2">
    <location>
        <begin position="327"/>
        <end position="431"/>
    </location>
</feature>
<dbReference type="OrthoDB" id="6402335at2"/>
<dbReference type="InterPro" id="IPR032812">
    <property type="entry name" value="SbsA_Ig"/>
</dbReference>
<reference evidence="3 4" key="1">
    <citation type="journal article" date="2006" name="Int. J. Syst. Evol. Microbiol.">
        <title>Chryseobacterium hispanicum sp. nov., isolated from the drinking water distribution system of Sevilla, Spain.</title>
        <authorList>
            <person name="Gallego V."/>
            <person name="Garcia M.T."/>
            <person name="Ventosa A."/>
        </authorList>
    </citation>
    <scope>NUCLEOTIDE SEQUENCE [LARGE SCALE GENOMIC DNA]</scope>
    <source>
        <strain evidence="3 4">KCTC 22104</strain>
    </source>
</reference>
<evidence type="ECO:0000313" key="3">
    <source>
        <dbReference type="EMBL" id="REC65648.1"/>
    </source>
</evidence>
<sequence length="432" mass="50265">MKQICTIIFSILFTSAFSQNSNKIFTSDIDNFWAAYDSIQNTNDYNQKLDLINKLYIQRGTKGLHAFMKARSYNDTLYVELIKDYPKFWHSIRPNTLKVKNKTAELNNAVENLKKLYPELKDAEMYFTIGGLRSGGTVTDNMVLVGAEIATGNSYVDVSEFQNNWLKNVFAKQSLDNIVYLNIHEYIHTQQNGDRNRVLSQSIKEGACDFIAELAIKKPIETQYLTYGRNHKNEIKGLFKKEMFSNNFTNWLYNGSQKEESADLGYYVGYEICKSYYDNSEDKTKAIKDIIELNYDDDKAVEEFLVKSKFFTEKINKKKIIKEYSKNQPYIVKIEPFKNGTDNVDPNTKELKITFSKEMNTKNFSISYSEKGKEYFPITKVKGYENNDKTLVLLIDLKPNKEYEFVITNRSFMSKDGFLLVSEEYPVNFKTK</sequence>
<dbReference type="Pfam" id="PF25594">
    <property type="entry name" value="GldB_lipo"/>
    <property type="match status" value="1"/>
</dbReference>
<dbReference type="AlphaFoldDB" id="A0A3D9CIR0"/>
<dbReference type="InterPro" id="IPR019853">
    <property type="entry name" value="GldB-like"/>
</dbReference>
<comment type="caution">
    <text evidence="3">The sequence shown here is derived from an EMBL/GenBank/DDBJ whole genome shotgun (WGS) entry which is preliminary data.</text>
</comment>
<organism evidence="3 4">
    <name type="scientific">Epilithonimonas hispanica</name>
    <dbReference type="NCBI Taxonomy" id="358687"/>
    <lineage>
        <taxon>Bacteria</taxon>
        <taxon>Pseudomonadati</taxon>
        <taxon>Bacteroidota</taxon>
        <taxon>Flavobacteriia</taxon>
        <taxon>Flavobacteriales</taxon>
        <taxon>Weeksellaceae</taxon>
        <taxon>Chryseobacterium group</taxon>
        <taxon>Epilithonimonas</taxon>
    </lineage>
</organism>
<dbReference type="Pfam" id="PF13205">
    <property type="entry name" value="Big_5"/>
    <property type="match status" value="1"/>
</dbReference>
<gene>
    <name evidence="3" type="ORF">DRF58_17750</name>
</gene>
<keyword evidence="4" id="KW-1185">Reference proteome</keyword>
<proteinExistence type="predicted"/>
<dbReference type="EMBL" id="QNUG01000087">
    <property type="protein sequence ID" value="REC65648.1"/>
    <property type="molecule type" value="Genomic_DNA"/>
</dbReference>
<dbReference type="RefSeq" id="WP_116037269.1">
    <property type="nucleotide sequence ID" value="NZ_JBHLVV010000112.1"/>
</dbReference>
<evidence type="ECO:0000313" key="4">
    <source>
        <dbReference type="Proteomes" id="UP000256326"/>
    </source>
</evidence>